<sequence>MFDTTLGMLVSWLAQGICLLLSQAWQHPLIATGVCLLLSFFNQADEQLRKELGDELRERFQGFSRLYPFSYLWRNGVKGVAGSFDYTIMHGPHTWTQSVINQSPVNIDEQVVQRLAIRELLNWNHYDELPASIVLENTGQTLLLRAQFRSNVPTISGADLLASYTFVELCFHWGWSNSEGSEHTLNHRKFPLEMQVLHRTGASVRRNSSSSYDLLMIAYVFELSAHNPFLDPLMQNLKLVQQPGKRVHVAPFPLSYLIYPFRTGFYSYGGSLTRPPCYQGTEWFIFPESLAISDFQLRHFRQLLSADGVTPISRNSRPVQQLGNRIINLNYFCPYDATQLARMRIEVLQQQQQELDEEQAQSQSQQDQQKLLQPQQQQMHQPQQAAKVHEIKATVIPNSDDEGQLIETLDTTTTITTSSSASICTTVLKRDKAANAQQPEQQQQQPSLQSCCPNSIIFFSSNNKGNSNSKSNNGVTFRNLEKTGSEGDTSLINKCHGHYQLEQAEDLMLTVPSAVPMCGMGDGLGVGVAVGGGTVPRVQLIE</sequence>
<dbReference type="GeneID" id="108616931"/>
<evidence type="ECO:0000313" key="6">
    <source>
        <dbReference type="RefSeq" id="XP_017867945.1"/>
    </source>
</evidence>
<dbReference type="InterPro" id="IPR001148">
    <property type="entry name" value="CA_dom"/>
</dbReference>
<feature type="chain" id="PRO_5045115976" evidence="3">
    <location>
        <begin position="25"/>
        <end position="542"/>
    </location>
</feature>
<evidence type="ECO:0000256" key="1">
    <source>
        <dbReference type="ARBA" id="ARBA00010718"/>
    </source>
</evidence>
<accession>A0ABM1PL59</accession>
<evidence type="ECO:0000256" key="2">
    <source>
        <dbReference type="SAM" id="MobiDB-lite"/>
    </source>
</evidence>
<organism evidence="5 6">
    <name type="scientific">Drosophila arizonae</name>
    <name type="common">Fruit fly</name>
    <dbReference type="NCBI Taxonomy" id="7263"/>
    <lineage>
        <taxon>Eukaryota</taxon>
        <taxon>Metazoa</taxon>
        <taxon>Ecdysozoa</taxon>
        <taxon>Arthropoda</taxon>
        <taxon>Hexapoda</taxon>
        <taxon>Insecta</taxon>
        <taxon>Pterygota</taxon>
        <taxon>Neoptera</taxon>
        <taxon>Endopterygota</taxon>
        <taxon>Diptera</taxon>
        <taxon>Brachycera</taxon>
        <taxon>Muscomorpha</taxon>
        <taxon>Ephydroidea</taxon>
        <taxon>Drosophilidae</taxon>
        <taxon>Drosophila</taxon>
    </lineage>
</organism>
<keyword evidence="5" id="KW-1185">Reference proteome</keyword>
<feature type="region of interest" description="Disordered" evidence="2">
    <location>
        <begin position="356"/>
        <end position="388"/>
    </location>
</feature>
<dbReference type="PANTHER" id="PTHR18952">
    <property type="entry name" value="CARBONIC ANHYDRASE"/>
    <property type="match status" value="1"/>
</dbReference>
<dbReference type="Proteomes" id="UP000694904">
    <property type="component" value="Chromosome 5"/>
</dbReference>
<dbReference type="InterPro" id="IPR023561">
    <property type="entry name" value="Carbonic_anhydrase_a-class"/>
</dbReference>
<dbReference type="PROSITE" id="PS51144">
    <property type="entry name" value="ALPHA_CA_2"/>
    <property type="match status" value="1"/>
</dbReference>
<reference evidence="6" key="3">
    <citation type="submission" date="2025-08" db="UniProtKB">
        <authorList>
            <consortium name="RefSeq"/>
        </authorList>
    </citation>
    <scope>IDENTIFICATION</scope>
    <source>
        <tissue evidence="6">Whole organism</tissue>
    </source>
</reference>
<feature type="signal peptide" evidence="3">
    <location>
        <begin position="1"/>
        <end position="24"/>
    </location>
</feature>
<evidence type="ECO:0000259" key="4">
    <source>
        <dbReference type="PROSITE" id="PS51144"/>
    </source>
</evidence>
<dbReference type="SMART" id="SM01057">
    <property type="entry name" value="Carb_anhydrase"/>
    <property type="match status" value="1"/>
</dbReference>
<dbReference type="RefSeq" id="XP_017867945.1">
    <property type="nucleotide sequence ID" value="XM_018012456.1"/>
</dbReference>
<name>A0ABM1PL59_DROAR</name>
<reference evidence="5" key="2">
    <citation type="journal article" date="2016" name="G3 (Bethesda)">
        <title>Genome Evolution in Three Species of Cactophilic Drosophila.</title>
        <authorList>
            <person name="Sanchez-Flores A."/>
            <person name="Penazola F."/>
            <person name="Carpinteyro-Ponce J."/>
            <person name="Nazario-Yepiz N."/>
            <person name="Abreu-Goodger C."/>
            <person name="Machado C.A."/>
            <person name="Markow T.A."/>
        </authorList>
    </citation>
    <scope>NUCLEOTIDE SEQUENCE [LARGE SCALE GENOMIC DNA]</scope>
</reference>
<dbReference type="InterPro" id="IPR036398">
    <property type="entry name" value="CA_dom_sf"/>
</dbReference>
<keyword evidence="3" id="KW-0732">Signal</keyword>
<feature type="domain" description="Alpha-carbonic anhydrase" evidence="4">
    <location>
        <begin position="82"/>
        <end position="331"/>
    </location>
</feature>
<proteinExistence type="inferred from homology"/>
<feature type="compositionally biased region" description="Low complexity" evidence="2">
    <location>
        <begin position="360"/>
        <end position="386"/>
    </location>
</feature>
<gene>
    <name evidence="6" type="primary">LOC108616931</name>
</gene>
<feature type="region of interest" description="Disordered" evidence="2">
    <location>
        <begin position="462"/>
        <end position="481"/>
    </location>
</feature>
<evidence type="ECO:0000313" key="5">
    <source>
        <dbReference type="Proteomes" id="UP000694904"/>
    </source>
</evidence>
<dbReference type="PANTHER" id="PTHR18952:SF227">
    <property type="entry name" value="CARBONIC ANHYDRASE 13-RELATED"/>
    <property type="match status" value="1"/>
</dbReference>
<dbReference type="Pfam" id="PF00194">
    <property type="entry name" value="Carb_anhydrase"/>
    <property type="match status" value="1"/>
</dbReference>
<protein>
    <submittedName>
        <fullName evidence="6">Uncharacterized protein LOC108616931</fullName>
    </submittedName>
</protein>
<reference evidence="5" key="1">
    <citation type="journal article" date="1997" name="Nucleic Acids Res.">
        <title>tRNAscan-SE: a program for improved detection of transfer RNA genes in genomic sequence.</title>
        <authorList>
            <person name="Lowe T.M."/>
            <person name="Eddy S.R."/>
        </authorList>
    </citation>
    <scope>NUCLEOTIDE SEQUENCE [LARGE SCALE GENOMIC DNA]</scope>
</reference>
<dbReference type="SUPFAM" id="SSF51069">
    <property type="entry name" value="Carbonic anhydrase"/>
    <property type="match status" value="1"/>
</dbReference>
<comment type="similarity">
    <text evidence="1">Belongs to the alpha-carbonic anhydrase family.</text>
</comment>
<evidence type="ECO:0000256" key="3">
    <source>
        <dbReference type="SAM" id="SignalP"/>
    </source>
</evidence>
<feature type="compositionally biased region" description="Low complexity" evidence="2">
    <location>
        <begin position="462"/>
        <end position="474"/>
    </location>
</feature>
<dbReference type="Gene3D" id="3.10.200.10">
    <property type="entry name" value="Alpha carbonic anhydrase"/>
    <property type="match status" value="1"/>
</dbReference>